<keyword evidence="2" id="KW-0472">Membrane</keyword>
<evidence type="ECO:0000313" key="3">
    <source>
        <dbReference type="EMBL" id="KAH7126779.1"/>
    </source>
</evidence>
<feature type="region of interest" description="Disordered" evidence="1">
    <location>
        <begin position="1"/>
        <end position="21"/>
    </location>
</feature>
<protein>
    <submittedName>
        <fullName evidence="3">Uncharacterized protein</fullName>
    </submittedName>
</protein>
<sequence length="154" mass="16151">HRSFLPPHARTKRGGHRAGRKGGVLWRPVPVLREALALTLVPALPCPALPALPCPPVYHSLALLCFALLACLLLLLRLRLPPLAGAFSLWLLCAASAPALVRVRVWVALAALAAAAPAPAPAPRPVCAGVEGGPSRTLLGMDSSTTLHPPRLYT</sequence>
<feature type="transmembrane region" description="Helical" evidence="2">
    <location>
        <begin position="57"/>
        <end position="76"/>
    </location>
</feature>
<organism evidence="3 4">
    <name type="scientific">Dendryphion nanum</name>
    <dbReference type="NCBI Taxonomy" id="256645"/>
    <lineage>
        <taxon>Eukaryota</taxon>
        <taxon>Fungi</taxon>
        <taxon>Dikarya</taxon>
        <taxon>Ascomycota</taxon>
        <taxon>Pezizomycotina</taxon>
        <taxon>Dothideomycetes</taxon>
        <taxon>Pleosporomycetidae</taxon>
        <taxon>Pleosporales</taxon>
        <taxon>Torulaceae</taxon>
        <taxon>Dendryphion</taxon>
    </lineage>
</organism>
<reference evidence="3" key="1">
    <citation type="journal article" date="2021" name="Nat. Commun.">
        <title>Genetic determinants of endophytism in the Arabidopsis root mycobiome.</title>
        <authorList>
            <person name="Mesny F."/>
            <person name="Miyauchi S."/>
            <person name="Thiergart T."/>
            <person name="Pickel B."/>
            <person name="Atanasova L."/>
            <person name="Karlsson M."/>
            <person name="Huettel B."/>
            <person name="Barry K.W."/>
            <person name="Haridas S."/>
            <person name="Chen C."/>
            <person name="Bauer D."/>
            <person name="Andreopoulos W."/>
            <person name="Pangilinan J."/>
            <person name="LaButti K."/>
            <person name="Riley R."/>
            <person name="Lipzen A."/>
            <person name="Clum A."/>
            <person name="Drula E."/>
            <person name="Henrissat B."/>
            <person name="Kohler A."/>
            <person name="Grigoriev I.V."/>
            <person name="Martin F.M."/>
            <person name="Hacquard S."/>
        </authorList>
    </citation>
    <scope>NUCLEOTIDE SEQUENCE</scope>
    <source>
        <strain evidence="3">MPI-CAGE-CH-0243</strain>
    </source>
</reference>
<dbReference type="EMBL" id="JAGMWT010000006">
    <property type="protein sequence ID" value="KAH7126779.1"/>
    <property type="molecule type" value="Genomic_DNA"/>
</dbReference>
<proteinExistence type="predicted"/>
<evidence type="ECO:0000313" key="4">
    <source>
        <dbReference type="Proteomes" id="UP000700596"/>
    </source>
</evidence>
<gene>
    <name evidence="3" type="ORF">B0J11DRAFT_286187</name>
</gene>
<feature type="compositionally biased region" description="Basic residues" evidence="1">
    <location>
        <begin position="1"/>
        <end position="20"/>
    </location>
</feature>
<evidence type="ECO:0000256" key="2">
    <source>
        <dbReference type="SAM" id="Phobius"/>
    </source>
</evidence>
<evidence type="ECO:0000256" key="1">
    <source>
        <dbReference type="SAM" id="MobiDB-lite"/>
    </source>
</evidence>
<dbReference type="Proteomes" id="UP000700596">
    <property type="component" value="Unassembled WGS sequence"/>
</dbReference>
<dbReference type="AlphaFoldDB" id="A0A9P9DXC6"/>
<name>A0A9P9DXC6_9PLEO</name>
<keyword evidence="4" id="KW-1185">Reference proteome</keyword>
<keyword evidence="2" id="KW-0812">Transmembrane</keyword>
<feature type="non-terminal residue" evidence="3">
    <location>
        <position position="1"/>
    </location>
</feature>
<comment type="caution">
    <text evidence="3">The sequence shown here is derived from an EMBL/GenBank/DDBJ whole genome shotgun (WGS) entry which is preliminary data.</text>
</comment>
<feature type="transmembrane region" description="Helical" evidence="2">
    <location>
        <begin position="83"/>
        <end position="101"/>
    </location>
</feature>
<accession>A0A9P9DXC6</accession>
<keyword evidence="2" id="KW-1133">Transmembrane helix</keyword>